<dbReference type="Gene3D" id="2.40.50.140">
    <property type="entry name" value="Nucleic acid-binding proteins"/>
    <property type="match status" value="2"/>
</dbReference>
<dbReference type="PIRSF" id="PIRSF012524">
    <property type="entry name" value="YitL_S1"/>
    <property type="match status" value="1"/>
</dbReference>
<comment type="similarity">
    <text evidence="1">Belongs to the CvfB family.</text>
</comment>
<name>A0ABT3N8H0_9BACT</name>
<dbReference type="SUPFAM" id="SSF50249">
    <property type="entry name" value="Nucleic acid-binding proteins"/>
    <property type="match status" value="1"/>
</dbReference>
<proteinExistence type="inferred from homology"/>
<evidence type="ECO:0000256" key="1">
    <source>
        <dbReference type="PIRNR" id="PIRNR012524"/>
    </source>
</evidence>
<dbReference type="InterPro" id="IPR039566">
    <property type="entry name" value="CvfB_S1_st"/>
</dbReference>
<dbReference type="SMART" id="SM00316">
    <property type="entry name" value="S1"/>
    <property type="match status" value="2"/>
</dbReference>
<evidence type="ECO:0000313" key="4">
    <source>
        <dbReference type="Proteomes" id="UP001209681"/>
    </source>
</evidence>
<dbReference type="Gene3D" id="1.10.10.10">
    <property type="entry name" value="Winged helix-like DNA-binding domain superfamily/Winged helix DNA-binding domain"/>
    <property type="match status" value="1"/>
</dbReference>
<dbReference type="InterPro" id="IPR003029">
    <property type="entry name" value="S1_domain"/>
</dbReference>
<evidence type="ECO:0000259" key="2">
    <source>
        <dbReference type="PROSITE" id="PS50126"/>
    </source>
</evidence>
<dbReference type="InterPro" id="IPR014464">
    <property type="entry name" value="CvfB_fam"/>
</dbReference>
<dbReference type="Proteomes" id="UP001209681">
    <property type="component" value="Unassembled WGS sequence"/>
</dbReference>
<reference evidence="3 4" key="1">
    <citation type="submission" date="2022-11" db="EMBL/GenBank/DDBJ databases">
        <title>Desulfobotulus tamanensis H1 sp. nov. - anaerobic, alkaliphilic, sulphate reducing bacterium isolated from terrestrial mud volcano.</title>
        <authorList>
            <person name="Frolova A."/>
            <person name="Merkel A.Y."/>
            <person name="Slobodkin A.I."/>
        </authorList>
    </citation>
    <scope>NUCLEOTIDE SEQUENCE [LARGE SCALE GENOMIC DNA]</scope>
    <source>
        <strain evidence="3 4">H1</strain>
    </source>
</reference>
<feature type="domain" description="S1 motif" evidence="2">
    <location>
        <begin position="140"/>
        <end position="205"/>
    </location>
</feature>
<dbReference type="Pfam" id="PF13509">
    <property type="entry name" value="S1_2"/>
    <property type="match status" value="1"/>
</dbReference>
<dbReference type="PROSITE" id="PS50126">
    <property type="entry name" value="S1"/>
    <property type="match status" value="1"/>
</dbReference>
<dbReference type="InterPro" id="IPR012340">
    <property type="entry name" value="NA-bd_OB-fold"/>
</dbReference>
<comment type="caution">
    <text evidence="3">The sequence shown here is derived from an EMBL/GenBank/DDBJ whole genome shotgun (WGS) entry which is preliminary data.</text>
</comment>
<dbReference type="RefSeq" id="WP_265424623.1">
    <property type="nucleotide sequence ID" value="NZ_JAPFPW010000006.1"/>
</dbReference>
<accession>A0ABT3N8H0</accession>
<keyword evidence="4" id="KW-1185">Reference proteome</keyword>
<dbReference type="EMBL" id="JAPFPW010000006">
    <property type="protein sequence ID" value="MCW7753756.1"/>
    <property type="molecule type" value="Genomic_DNA"/>
</dbReference>
<sequence length="279" mass="31472">MLKIGEMNELVAERRLEFGFYLTCGEEEVLLPNKYVPGDLSIGDSIRVFVYTDSEDRLLATTLTPKAMVGDYALLKVKDVTDFGTFFDWGLEKDLLVPLNQQRHNMAIGQRHVVRLCLDETTRRVYGTTRISRSCKQHTNELLPGQEVHLLIYNITRLGYQAVINQCYDGMVHKNEIFTEITIGDQITGYISKIREDGKIDLVLKKPGYTSISVSAEKIITALENAGGFMPCTDKTVPEEIYNFFSMSKKEFKRAAGNLLKTGKILMTDKGISLKTPPS</sequence>
<gene>
    <name evidence="3" type="ORF">OOT00_07150</name>
</gene>
<dbReference type="PANTHER" id="PTHR37296">
    <property type="entry name" value="CONSERVED VIRULENCE FACTOR B"/>
    <property type="match status" value="1"/>
</dbReference>
<dbReference type="InterPro" id="IPR036388">
    <property type="entry name" value="WH-like_DNA-bd_sf"/>
</dbReference>
<dbReference type="InterPro" id="IPR040764">
    <property type="entry name" value="CvfB_WH"/>
</dbReference>
<dbReference type="PANTHER" id="PTHR37296:SF1">
    <property type="entry name" value="CONSERVED VIRULENCE FACTOR B"/>
    <property type="match status" value="1"/>
</dbReference>
<dbReference type="Pfam" id="PF17783">
    <property type="entry name" value="WHD_CvfB"/>
    <property type="match status" value="1"/>
</dbReference>
<protein>
    <submittedName>
        <fullName evidence="3">S1-like domain-containing RNA-binding protein</fullName>
    </submittedName>
</protein>
<organism evidence="3 4">
    <name type="scientific">Desulfobotulus pelophilus</name>
    <dbReference type="NCBI Taxonomy" id="2823377"/>
    <lineage>
        <taxon>Bacteria</taxon>
        <taxon>Pseudomonadati</taxon>
        <taxon>Thermodesulfobacteriota</taxon>
        <taxon>Desulfobacteria</taxon>
        <taxon>Desulfobacterales</taxon>
        <taxon>Desulfobacteraceae</taxon>
        <taxon>Desulfobotulus</taxon>
    </lineage>
</organism>
<evidence type="ECO:0000313" key="3">
    <source>
        <dbReference type="EMBL" id="MCW7753756.1"/>
    </source>
</evidence>